<evidence type="ECO:0000313" key="14">
    <source>
        <dbReference type="EMBL" id="RSH85714.1"/>
    </source>
</evidence>
<accession>A0A427Y3Q5</accession>
<sequence>MILPSQPSGARSTSSKSFGSLSAVYSSRYAGATSRAYSTRSGEDSISRSGYIQATISTIGSTLGSWSTAKALSPIHTKPHPVRTGTSMRMASTVQLEPTRGGPSSGTGFGPSVIPPGHGPEQRAAKVCGEVTSRGVTGGWFKGRTLVIKRYKGGWSYGDSLYYISVSTFLGSHALLQDFLKAAEELHTAQDRGKLRIFSPRSKGYEAGSWGQSASKPGRPWESVVLPENVKEDLLEDAMEFLAGEAFYRERGLPYRRGYLLYGVPGSGKTSLVGALAAKLGLNIYWLSLGSEECVRPASMSTSPSTSITSSSLSLRKKPRIPALNKALNDSSLQSLLSSLPNRCILLIEDIPLVESPTCVLRMIVHCVNLSRVSSASISPISYSSLLSCPPEAESTTLITHLSDCAIQSRKRGKSPLGPLATSNDADPADPDSTDRSEQTTDKDDDNDTGATGSSKSKKKEDGEKGSKVTMSGLLNALDGVASADGRLLFCTTNHLEKLDPALCRPGRCDVWIEFKHATTSQINALFAHFYAPKLTSTRDEHEYDPAAQVVRANHTTQDQDQDQDQDIRLEESREKPAEQADGRSPASTDDKGVAVALTHEPDGRRSTTDPNDSNDPIHDGADSSETLVDPASPLQIEKSGPIITPGINTPLHSPTLTPPPTPMVGVTGAEPVLNLVARSDVDHDHDHNHDPKHDHTLKPLPSPLSHLSSSPSISPSHNPNPSAIAETKVNITFLADQFANLIPSGTVSVAALQGYLLRHKLRPEVAVREAPKWVEGGFQQGPKTAEAVKRLEP</sequence>
<evidence type="ECO:0000256" key="5">
    <source>
        <dbReference type="ARBA" id="ARBA00022840"/>
    </source>
</evidence>
<feature type="domain" description="ATPase AAA-type core" evidence="11">
    <location>
        <begin position="460"/>
        <end position="515"/>
    </location>
</feature>
<keyword evidence="5" id="KW-0067">ATP-binding</keyword>
<evidence type="ECO:0000259" key="13">
    <source>
        <dbReference type="Pfam" id="PF25426"/>
    </source>
</evidence>
<evidence type="ECO:0000313" key="15">
    <source>
        <dbReference type="Proteomes" id="UP000279259"/>
    </source>
</evidence>
<dbReference type="GO" id="GO:0005524">
    <property type="term" value="F:ATP binding"/>
    <property type="evidence" value="ECO:0007669"/>
    <property type="project" value="UniProtKB-KW"/>
</dbReference>
<dbReference type="STRING" id="1890683.A0A427Y3Q5"/>
<dbReference type="EMBL" id="RSCD01000019">
    <property type="protein sequence ID" value="RSH85714.1"/>
    <property type="molecule type" value="Genomic_DNA"/>
</dbReference>
<evidence type="ECO:0000256" key="1">
    <source>
        <dbReference type="ARBA" id="ARBA00004325"/>
    </source>
</evidence>
<keyword evidence="2" id="KW-0812">Transmembrane</keyword>
<reference evidence="14 15" key="1">
    <citation type="submission" date="2018-11" db="EMBL/GenBank/DDBJ databases">
        <title>Genome sequence of Saitozyma podzolica DSM 27192.</title>
        <authorList>
            <person name="Aliyu H."/>
            <person name="Gorte O."/>
            <person name="Ochsenreither K."/>
        </authorList>
    </citation>
    <scope>NUCLEOTIDE SEQUENCE [LARGE SCALE GENOMIC DNA]</scope>
    <source>
        <strain evidence="14 15">DSM 27192</strain>
    </source>
</reference>
<evidence type="ECO:0000256" key="6">
    <source>
        <dbReference type="ARBA" id="ARBA00022989"/>
    </source>
</evidence>
<protein>
    <recommendedName>
        <fullName evidence="16">AAA+ ATPase domain-containing protein</fullName>
    </recommendedName>
</protein>
<feature type="compositionally biased region" description="Low complexity" evidence="10">
    <location>
        <begin position="704"/>
        <end position="722"/>
    </location>
</feature>
<feature type="domain" description="Mitochondrial chaperone BCS1-like ATPase lid" evidence="13">
    <location>
        <begin position="733"/>
        <end position="771"/>
    </location>
</feature>
<keyword evidence="8" id="KW-0472">Membrane</keyword>
<feature type="region of interest" description="Disordered" evidence="10">
    <location>
        <begin position="683"/>
        <end position="722"/>
    </location>
</feature>
<feature type="domain" description="ATPase AAA-type core" evidence="11">
    <location>
        <begin position="259"/>
        <end position="291"/>
    </location>
</feature>
<dbReference type="SUPFAM" id="SSF52540">
    <property type="entry name" value="P-loop containing nucleoside triphosphate hydrolases"/>
    <property type="match status" value="1"/>
</dbReference>
<dbReference type="InterPro" id="IPR050747">
    <property type="entry name" value="Mitochondrial_chaperone_BCS1"/>
</dbReference>
<dbReference type="AlphaFoldDB" id="A0A427Y3Q5"/>
<evidence type="ECO:0000256" key="4">
    <source>
        <dbReference type="ARBA" id="ARBA00022801"/>
    </source>
</evidence>
<evidence type="ECO:0000256" key="8">
    <source>
        <dbReference type="ARBA" id="ARBA00023136"/>
    </source>
</evidence>
<evidence type="ECO:0000256" key="7">
    <source>
        <dbReference type="ARBA" id="ARBA00023128"/>
    </source>
</evidence>
<dbReference type="InterPro" id="IPR057495">
    <property type="entry name" value="AAA_lid_BCS1"/>
</dbReference>
<comment type="subcellular location">
    <subcellularLocation>
        <location evidence="1">Mitochondrion membrane</location>
    </subcellularLocation>
</comment>
<evidence type="ECO:0008006" key="16">
    <source>
        <dbReference type="Google" id="ProtNLM"/>
    </source>
</evidence>
<evidence type="ECO:0000256" key="3">
    <source>
        <dbReference type="ARBA" id="ARBA00022741"/>
    </source>
</evidence>
<feature type="compositionally biased region" description="Basic and acidic residues" evidence="10">
    <location>
        <begin position="573"/>
        <end position="582"/>
    </location>
</feature>
<keyword evidence="7" id="KW-0496">Mitochondrion</keyword>
<dbReference type="InterPro" id="IPR014851">
    <property type="entry name" value="BCS1_N"/>
</dbReference>
<keyword evidence="3" id="KW-0547">Nucleotide-binding</keyword>
<dbReference type="InterPro" id="IPR003960">
    <property type="entry name" value="ATPase_AAA_CS"/>
</dbReference>
<feature type="region of interest" description="Disordered" evidence="10">
    <location>
        <begin position="410"/>
        <end position="467"/>
    </location>
</feature>
<keyword evidence="6" id="KW-1133">Transmembrane helix</keyword>
<keyword evidence="15" id="KW-1185">Reference proteome</keyword>
<organism evidence="14 15">
    <name type="scientific">Saitozyma podzolica</name>
    <dbReference type="NCBI Taxonomy" id="1890683"/>
    <lineage>
        <taxon>Eukaryota</taxon>
        <taxon>Fungi</taxon>
        <taxon>Dikarya</taxon>
        <taxon>Basidiomycota</taxon>
        <taxon>Agaricomycotina</taxon>
        <taxon>Tremellomycetes</taxon>
        <taxon>Tremellales</taxon>
        <taxon>Trimorphomycetaceae</taxon>
        <taxon>Saitozyma</taxon>
    </lineage>
</organism>
<dbReference type="GO" id="GO:0031966">
    <property type="term" value="C:mitochondrial membrane"/>
    <property type="evidence" value="ECO:0007669"/>
    <property type="project" value="UniProtKB-SubCell"/>
</dbReference>
<evidence type="ECO:0000259" key="11">
    <source>
        <dbReference type="Pfam" id="PF00004"/>
    </source>
</evidence>
<dbReference type="Pfam" id="PF00004">
    <property type="entry name" value="AAA"/>
    <property type="match status" value="2"/>
</dbReference>
<dbReference type="PANTHER" id="PTHR23070">
    <property type="entry name" value="BCS1 AAA-TYPE ATPASE"/>
    <property type="match status" value="1"/>
</dbReference>
<evidence type="ECO:0000256" key="9">
    <source>
        <dbReference type="ARBA" id="ARBA00048778"/>
    </source>
</evidence>
<dbReference type="Pfam" id="PF08740">
    <property type="entry name" value="BCS1_N"/>
    <property type="match status" value="1"/>
</dbReference>
<dbReference type="InterPro" id="IPR003959">
    <property type="entry name" value="ATPase_AAA_core"/>
</dbReference>
<feature type="domain" description="BCS1 N-terminal" evidence="12">
    <location>
        <begin position="137"/>
        <end position="224"/>
    </location>
</feature>
<comment type="caution">
    <text evidence="14">The sequence shown here is derived from an EMBL/GenBank/DDBJ whole genome shotgun (WGS) entry which is preliminary data.</text>
</comment>
<proteinExistence type="predicted"/>
<feature type="region of interest" description="Disordered" evidence="10">
    <location>
        <begin position="96"/>
        <end position="123"/>
    </location>
</feature>
<evidence type="ECO:0000256" key="10">
    <source>
        <dbReference type="SAM" id="MobiDB-lite"/>
    </source>
</evidence>
<dbReference type="OrthoDB" id="10251412at2759"/>
<dbReference type="Gene3D" id="3.40.50.300">
    <property type="entry name" value="P-loop containing nucleotide triphosphate hydrolases"/>
    <property type="match status" value="2"/>
</dbReference>
<dbReference type="Proteomes" id="UP000279259">
    <property type="component" value="Unassembled WGS sequence"/>
</dbReference>
<dbReference type="Pfam" id="PF25426">
    <property type="entry name" value="AAA_lid_BCS1"/>
    <property type="match status" value="1"/>
</dbReference>
<dbReference type="GO" id="GO:0016887">
    <property type="term" value="F:ATP hydrolysis activity"/>
    <property type="evidence" value="ECO:0007669"/>
    <property type="project" value="InterPro"/>
</dbReference>
<dbReference type="PROSITE" id="PS00674">
    <property type="entry name" value="AAA"/>
    <property type="match status" value="1"/>
</dbReference>
<comment type="catalytic activity">
    <reaction evidence="9">
        <text>ATP + H2O = ADP + phosphate + H(+)</text>
        <dbReference type="Rhea" id="RHEA:13065"/>
        <dbReference type="ChEBI" id="CHEBI:15377"/>
        <dbReference type="ChEBI" id="CHEBI:15378"/>
        <dbReference type="ChEBI" id="CHEBI:30616"/>
        <dbReference type="ChEBI" id="CHEBI:43474"/>
        <dbReference type="ChEBI" id="CHEBI:456216"/>
    </reaction>
    <physiologicalReaction direction="left-to-right" evidence="9">
        <dbReference type="Rhea" id="RHEA:13066"/>
    </physiologicalReaction>
</comment>
<feature type="compositionally biased region" description="Basic and acidic residues" evidence="10">
    <location>
        <begin position="433"/>
        <end position="442"/>
    </location>
</feature>
<evidence type="ECO:0000259" key="12">
    <source>
        <dbReference type="Pfam" id="PF08740"/>
    </source>
</evidence>
<evidence type="ECO:0000256" key="2">
    <source>
        <dbReference type="ARBA" id="ARBA00022692"/>
    </source>
</evidence>
<name>A0A427Y3Q5_9TREE</name>
<dbReference type="InterPro" id="IPR027417">
    <property type="entry name" value="P-loop_NTPase"/>
</dbReference>
<feature type="region of interest" description="Disordered" evidence="10">
    <location>
        <begin position="573"/>
        <end position="668"/>
    </location>
</feature>
<keyword evidence="4" id="KW-0378">Hydrolase</keyword>
<feature type="compositionally biased region" description="Basic and acidic residues" evidence="10">
    <location>
        <begin position="683"/>
        <end position="698"/>
    </location>
</feature>
<gene>
    <name evidence="14" type="ORF">EHS25_003855</name>
</gene>